<keyword evidence="12" id="KW-1185">Reference proteome</keyword>
<accession>A0AAU9W5F8</accession>
<dbReference type="GO" id="GO:0005524">
    <property type="term" value="F:ATP binding"/>
    <property type="evidence" value="ECO:0007669"/>
    <property type="project" value="UniProtKB-KW"/>
</dbReference>
<evidence type="ECO:0000256" key="7">
    <source>
        <dbReference type="SAM" id="MobiDB-lite"/>
    </source>
</evidence>
<keyword evidence="5" id="KW-0067">ATP-binding</keyword>
<dbReference type="GO" id="GO:0016787">
    <property type="term" value="F:hydrolase activity"/>
    <property type="evidence" value="ECO:0007669"/>
    <property type="project" value="UniProtKB-KW"/>
</dbReference>
<evidence type="ECO:0000313" key="11">
    <source>
        <dbReference type="EMBL" id="CAH3043909.1"/>
    </source>
</evidence>
<dbReference type="EC" id="3.6.4.13" evidence="1"/>
<dbReference type="InterPro" id="IPR027417">
    <property type="entry name" value="P-loop_NTPase"/>
</dbReference>
<name>A0AAU9W5F8_9CNID</name>
<evidence type="ECO:0000256" key="4">
    <source>
        <dbReference type="ARBA" id="ARBA00022806"/>
    </source>
</evidence>
<dbReference type="InterPro" id="IPR014001">
    <property type="entry name" value="Helicase_ATP-bd"/>
</dbReference>
<dbReference type="SUPFAM" id="SSF52540">
    <property type="entry name" value="P-loop containing nucleoside triphosphate hydrolases"/>
    <property type="match status" value="1"/>
</dbReference>
<dbReference type="CDD" id="cd18787">
    <property type="entry name" value="SF2_C_DEAD"/>
    <property type="match status" value="1"/>
</dbReference>
<evidence type="ECO:0000256" key="1">
    <source>
        <dbReference type="ARBA" id="ARBA00012552"/>
    </source>
</evidence>
<reference evidence="11 12" key="1">
    <citation type="submission" date="2022-05" db="EMBL/GenBank/DDBJ databases">
        <authorList>
            <consortium name="Genoscope - CEA"/>
            <person name="William W."/>
        </authorList>
    </citation>
    <scope>NUCLEOTIDE SEQUENCE [LARGE SCALE GENOMIC DNA]</scope>
</reference>
<dbReference type="InterPro" id="IPR044742">
    <property type="entry name" value="DEAD/DEAH_RhlB"/>
</dbReference>
<dbReference type="GO" id="GO:0003724">
    <property type="term" value="F:RNA helicase activity"/>
    <property type="evidence" value="ECO:0007669"/>
    <property type="project" value="UniProtKB-EC"/>
</dbReference>
<organism evidence="11 12">
    <name type="scientific">Pocillopora meandrina</name>
    <dbReference type="NCBI Taxonomy" id="46732"/>
    <lineage>
        <taxon>Eukaryota</taxon>
        <taxon>Metazoa</taxon>
        <taxon>Cnidaria</taxon>
        <taxon>Anthozoa</taxon>
        <taxon>Hexacorallia</taxon>
        <taxon>Scleractinia</taxon>
        <taxon>Astrocoeniina</taxon>
        <taxon>Pocilloporidae</taxon>
        <taxon>Pocillopora</taxon>
    </lineage>
</organism>
<evidence type="ECO:0000259" key="10">
    <source>
        <dbReference type="PROSITE" id="PS51195"/>
    </source>
</evidence>
<keyword evidence="3" id="KW-0378">Hydrolase</keyword>
<evidence type="ECO:0000313" key="12">
    <source>
        <dbReference type="Proteomes" id="UP001159428"/>
    </source>
</evidence>
<feature type="domain" description="Helicase ATP-binding" evidence="8">
    <location>
        <begin position="155"/>
        <end position="347"/>
    </location>
</feature>
<dbReference type="PROSITE" id="PS51192">
    <property type="entry name" value="HELICASE_ATP_BIND_1"/>
    <property type="match status" value="1"/>
</dbReference>
<dbReference type="Pfam" id="PF00270">
    <property type="entry name" value="DEAD"/>
    <property type="match status" value="1"/>
</dbReference>
<dbReference type="PROSITE" id="PS51195">
    <property type="entry name" value="Q_MOTIF"/>
    <property type="match status" value="1"/>
</dbReference>
<feature type="domain" description="Helicase C-terminal" evidence="9">
    <location>
        <begin position="358"/>
        <end position="529"/>
    </location>
</feature>
<dbReference type="EMBL" id="CALNXJ010000007">
    <property type="protein sequence ID" value="CAH3043909.1"/>
    <property type="molecule type" value="Genomic_DNA"/>
</dbReference>
<dbReference type="PROSITE" id="PS51194">
    <property type="entry name" value="HELICASE_CTER"/>
    <property type="match status" value="1"/>
</dbReference>
<dbReference type="Proteomes" id="UP001159428">
    <property type="component" value="Unassembled WGS sequence"/>
</dbReference>
<keyword evidence="2" id="KW-0547">Nucleotide-binding</keyword>
<protein>
    <recommendedName>
        <fullName evidence="1">RNA helicase</fullName>
        <ecNumber evidence="1">3.6.4.13</ecNumber>
    </recommendedName>
</protein>
<feature type="region of interest" description="Disordered" evidence="7">
    <location>
        <begin position="66"/>
        <end position="93"/>
    </location>
</feature>
<dbReference type="InterPro" id="IPR014014">
    <property type="entry name" value="RNA_helicase_DEAD_Q_motif"/>
</dbReference>
<proteinExistence type="predicted"/>
<dbReference type="Pfam" id="PF00271">
    <property type="entry name" value="Helicase_C"/>
    <property type="match status" value="1"/>
</dbReference>
<evidence type="ECO:0000259" key="8">
    <source>
        <dbReference type="PROSITE" id="PS51192"/>
    </source>
</evidence>
<feature type="domain" description="DEAD-box RNA helicase Q" evidence="10">
    <location>
        <begin position="124"/>
        <end position="152"/>
    </location>
</feature>
<dbReference type="AlphaFoldDB" id="A0AAU9W5F8"/>
<dbReference type="PANTHER" id="PTHR47960">
    <property type="entry name" value="DEAD-BOX ATP-DEPENDENT RNA HELICASE 50"/>
    <property type="match status" value="1"/>
</dbReference>
<feature type="short sequence motif" description="Q motif" evidence="6">
    <location>
        <begin position="124"/>
        <end position="152"/>
    </location>
</feature>
<dbReference type="InterPro" id="IPR011545">
    <property type="entry name" value="DEAD/DEAH_box_helicase_dom"/>
</dbReference>
<evidence type="ECO:0000256" key="2">
    <source>
        <dbReference type="ARBA" id="ARBA00022741"/>
    </source>
</evidence>
<evidence type="ECO:0000256" key="3">
    <source>
        <dbReference type="ARBA" id="ARBA00022801"/>
    </source>
</evidence>
<dbReference type="SMART" id="SM00490">
    <property type="entry name" value="HELICc"/>
    <property type="match status" value="1"/>
</dbReference>
<dbReference type="Gene3D" id="3.40.50.300">
    <property type="entry name" value="P-loop containing nucleotide triphosphate hydrolases"/>
    <property type="match status" value="2"/>
</dbReference>
<evidence type="ECO:0000256" key="6">
    <source>
        <dbReference type="PROSITE-ProRule" id="PRU00552"/>
    </source>
</evidence>
<keyword evidence="4" id="KW-0347">Helicase</keyword>
<dbReference type="InterPro" id="IPR001650">
    <property type="entry name" value="Helicase_C-like"/>
</dbReference>
<comment type="caution">
    <text evidence="11">The sequence shown here is derived from an EMBL/GenBank/DDBJ whole genome shotgun (WGS) entry which is preliminary data.</text>
</comment>
<evidence type="ECO:0000256" key="5">
    <source>
        <dbReference type="ARBA" id="ARBA00022840"/>
    </source>
</evidence>
<evidence type="ECO:0000259" key="9">
    <source>
        <dbReference type="PROSITE" id="PS51194"/>
    </source>
</evidence>
<dbReference type="GO" id="GO:0003676">
    <property type="term" value="F:nucleic acid binding"/>
    <property type="evidence" value="ECO:0007669"/>
    <property type="project" value="InterPro"/>
</dbReference>
<gene>
    <name evidence="11" type="ORF">PMEA_00031783</name>
</gene>
<dbReference type="CDD" id="cd00268">
    <property type="entry name" value="DEADc"/>
    <property type="match status" value="1"/>
</dbReference>
<dbReference type="SMART" id="SM00487">
    <property type="entry name" value="DEXDc"/>
    <property type="match status" value="1"/>
</dbReference>
<sequence length="561" mass="63531">MAAVLHGRRVVDLLPVKIIFGCQHVRCARLARKVVASSSLSPKSTKQVKEPVRQPLKQLDMKSALSRQLSRRRDLASQKRPLQEQQSNKETISKGRKEIVIEPSCSENPAFRPDKDVDIELQVSSFSPLGLREDVLKALYNINVTKPTVIQMVTIPPLLKREHVLCAAQTGTGKTLAYLAPVVHHLREDERKHGVITRLKRPRACIVVPGRELAIQVLEVAKSLSHHARFKSVGIIGGRKKKFMKRDLASPVDLVVATPGTLLQFRQKDRLFFSDLSYLVIDEADSMFDSSFKSDTMEILQSISIRQGRPSPPSEQPVDTQVTIVGATMPNELVVDTLQRMLPRLKTCSSGLHRVLPHIRHRFVKIKQEEKAGKLLRLLRHDLQDPFQRTIVFCNTTEACDFVGHFLVEKRIKFIRLHKVLPSKVRSNLFEEFQEGRARVLVCTDIASRGVDPDVSHVINFDFPTSLVDYIHRVGRTGRVTTETTSTGVSVATSLLTHNRDVRMAKIIEQAAKKQRRLEGIEIRPKRPSAEPGPKEIWENKEINFKKLDDEDFDGEDVEFT</sequence>